<dbReference type="EMBL" id="CM023481">
    <property type="protein sequence ID" value="KAH6948955.1"/>
    <property type="molecule type" value="Genomic_DNA"/>
</dbReference>
<comment type="caution">
    <text evidence="1">The sequence shown here is derived from an EMBL/GenBank/DDBJ whole genome shotgun (WGS) entry which is preliminary data.</text>
</comment>
<organism evidence="1 2">
    <name type="scientific">Hyalomma asiaticum</name>
    <name type="common">Tick</name>
    <dbReference type="NCBI Taxonomy" id="266040"/>
    <lineage>
        <taxon>Eukaryota</taxon>
        <taxon>Metazoa</taxon>
        <taxon>Ecdysozoa</taxon>
        <taxon>Arthropoda</taxon>
        <taxon>Chelicerata</taxon>
        <taxon>Arachnida</taxon>
        <taxon>Acari</taxon>
        <taxon>Parasitiformes</taxon>
        <taxon>Ixodida</taxon>
        <taxon>Ixodoidea</taxon>
        <taxon>Ixodidae</taxon>
        <taxon>Hyalomminae</taxon>
        <taxon>Hyalomma</taxon>
    </lineage>
</organism>
<accession>A0ACB7TPV8</accession>
<reference evidence="1" key="1">
    <citation type="submission" date="2020-05" db="EMBL/GenBank/DDBJ databases">
        <title>Large-scale comparative analyses of tick genomes elucidate their genetic diversity and vector capacities.</title>
        <authorList>
            <person name="Jia N."/>
            <person name="Wang J."/>
            <person name="Shi W."/>
            <person name="Du L."/>
            <person name="Sun Y."/>
            <person name="Zhan W."/>
            <person name="Jiang J."/>
            <person name="Wang Q."/>
            <person name="Zhang B."/>
            <person name="Ji P."/>
            <person name="Sakyi L.B."/>
            <person name="Cui X."/>
            <person name="Yuan T."/>
            <person name="Jiang B."/>
            <person name="Yang W."/>
            <person name="Lam T.T.-Y."/>
            <person name="Chang Q."/>
            <person name="Ding S."/>
            <person name="Wang X."/>
            <person name="Zhu J."/>
            <person name="Ruan X."/>
            <person name="Zhao L."/>
            <person name="Wei J."/>
            <person name="Que T."/>
            <person name="Du C."/>
            <person name="Cheng J."/>
            <person name="Dai P."/>
            <person name="Han X."/>
            <person name="Huang E."/>
            <person name="Gao Y."/>
            <person name="Liu J."/>
            <person name="Shao H."/>
            <person name="Ye R."/>
            <person name="Li L."/>
            <person name="Wei W."/>
            <person name="Wang X."/>
            <person name="Wang C."/>
            <person name="Yang T."/>
            <person name="Huo Q."/>
            <person name="Li W."/>
            <person name="Guo W."/>
            <person name="Chen H."/>
            <person name="Zhou L."/>
            <person name="Ni X."/>
            <person name="Tian J."/>
            <person name="Zhou Y."/>
            <person name="Sheng Y."/>
            <person name="Liu T."/>
            <person name="Pan Y."/>
            <person name="Xia L."/>
            <person name="Li J."/>
            <person name="Zhao F."/>
            <person name="Cao W."/>
        </authorList>
    </citation>
    <scope>NUCLEOTIDE SEQUENCE</scope>
    <source>
        <strain evidence="1">Hyas-2018</strain>
    </source>
</reference>
<sequence>MVDKKKKQHEVHDQLLHVRQHRLARLVGHGDGQAGLFCLCRSPPVILAGNEAKAPTAGTRKAKRTATGCGHCRTQPPASSSCASEGSPVYSEWYMESGGCS</sequence>
<keyword evidence="2" id="KW-1185">Reference proteome</keyword>
<evidence type="ECO:0000313" key="1">
    <source>
        <dbReference type="EMBL" id="KAH6948955.1"/>
    </source>
</evidence>
<evidence type="ECO:0000313" key="2">
    <source>
        <dbReference type="Proteomes" id="UP000821845"/>
    </source>
</evidence>
<name>A0ACB7TPV8_HYAAI</name>
<dbReference type="Proteomes" id="UP000821845">
    <property type="component" value="Chromosome 1"/>
</dbReference>
<proteinExistence type="predicted"/>
<protein>
    <submittedName>
        <fullName evidence="1">Uncharacterized protein</fullName>
    </submittedName>
</protein>
<gene>
    <name evidence="1" type="ORF">HPB50_027221</name>
</gene>